<keyword evidence="2" id="KW-1185">Reference proteome</keyword>
<reference evidence="1" key="1">
    <citation type="submission" date="2021-08" db="EMBL/GenBank/DDBJ databases">
        <title>The first chromosome-level gecko genome reveals the dynamic sex chromosomes of Neotropical dwarf geckos (Sphaerodactylidae: Sphaerodactylus).</title>
        <authorList>
            <person name="Pinto B.J."/>
            <person name="Keating S.E."/>
            <person name="Gamble T."/>
        </authorList>
    </citation>
    <scope>NUCLEOTIDE SEQUENCE</scope>
    <source>
        <strain evidence="1">TG3544</strain>
    </source>
</reference>
<sequence>MTLRRKGPTADESGMTHRLTFPFSPPQHSQEPSLTEASLRLPFEPSAALLMIRGFPAEAFAAHFRQAVQTSPAIPATNPYRNRPWQVHGDFLQSY</sequence>
<protein>
    <submittedName>
        <fullName evidence="1">Uncharacterized protein</fullName>
    </submittedName>
</protein>
<organism evidence="1 2">
    <name type="scientific">Sphaerodactylus townsendi</name>
    <dbReference type="NCBI Taxonomy" id="933632"/>
    <lineage>
        <taxon>Eukaryota</taxon>
        <taxon>Metazoa</taxon>
        <taxon>Chordata</taxon>
        <taxon>Craniata</taxon>
        <taxon>Vertebrata</taxon>
        <taxon>Euteleostomi</taxon>
        <taxon>Lepidosauria</taxon>
        <taxon>Squamata</taxon>
        <taxon>Bifurcata</taxon>
        <taxon>Gekkota</taxon>
        <taxon>Sphaerodactylidae</taxon>
        <taxon>Sphaerodactylus</taxon>
    </lineage>
</organism>
<evidence type="ECO:0000313" key="1">
    <source>
        <dbReference type="EMBL" id="KAH7997886.1"/>
    </source>
</evidence>
<evidence type="ECO:0000313" key="2">
    <source>
        <dbReference type="Proteomes" id="UP000827872"/>
    </source>
</evidence>
<proteinExistence type="predicted"/>
<dbReference type="Proteomes" id="UP000827872">
    <property type="component" value="Linkage Group LG12"/>
</dbReference>
<name>A0ACB8EY08_9SAUR</name>
<comment type="caution">
    <text evidence="1">The sequence shown here is derived from an EMBL/GenBank/DDBJ whole genome shotgun (WGS) entry which is preliminary data.</text>
</comment>
<dbReference type="EMBL" id="CM037625">
    <property type="protein sequence ID" value="KAH7997886.1"/>
    <property type="molecule type" value="Genomic_DNA"/>
</dbReference>
<accession>A0ACB8EY08</accession>
<gene>
    <name evidence="1" type="ORF">K3G42_009984</name>
</gene>